<sequence>MNDLEVANFIINKFKRRYGDKELKTHNDRLNTFILRDLETVIDESLVSSTFEIAQEEIPLLFCELPNQNKILMTTRCMYSLYKKKFYKLLYSKYSFSDRSYYRKTIQLVSGKTVTFKYCSIDNEDFFYEIDSFYPADAAHYVVCHEMVLNKFF</sequence>
<name>A0A7X9RYV0_9BACT</name>
<comment type="caution">
    <text evidence="1">The sequence shown here is derived from an EMBL/GenBank/DDBJ whole genome shotgun (WGS) entry which is preliminary data.</text>
</comment>
<organism evidence="1 2">
    <name type="scientific">Flammeovirga aprica JL-4</name>
    <dbReference type="NCBI Taxonomy" id="694437"/>
    <lineage>
        <taxon>Bacteria</taxon>
        <taxon>Pseudomonadati</taxon>
        <taxon>Bacteroidota</taxon>
        <taxon>Cytophagia</taxon>
        <taxon>Cytophagales</taxon>
        <taxon>Flammeovirgaceae</taxon>
        <taxon>Flammeovirga</taxon>
    </lineage>
</organism>
<evidence type="ECO:0000313" key="1">
    <source>
        <dbReference type="EMBL" id="NME71265.1"/>
    </source>
</evidence>
<reference evidence="1 2" key="1">
    <citation type="submission" date="2020-04" db="EMBL/GenBank/DDBJ databases">
        <title>Flammeovirga sp. SR4, a novel species isolated from seawater.</title>
        <authorList>
            <person name="Wang X."/>
        </authorList>
    </citation>
    <scope>NUCLEOTIDE SEQUENCE [LARGE SCALE GENOMIC DNA]</scope>
    <source>
        <strain evidence="1 2">ATCC 23126</strain>
    </source>
</reference>
<proteinExistence type="predicted"/>
<dbReference type="RefSeq" id="WP_169659486.1">
    <property type="nucleotide sequence ID" value="NZ_JABANE010000092.1"/>
</dbReference>
<gene>
    <name evidence="1" type="ORF">HHU12_25090</name>
</gene>
<protein>
    <submittedName>
        <fullName evidence="1">Uncharacterized protein</fullName>
    </submittedName>
</protein>
<evidence type="ECO:0000313" key="2">
    <source>
        <dbReference type="Proteomes" id="UP000576082"/>
    </source>
</evidence>
<dbReference type="EMBL" id="JABANE010000092">
    <property type="protein sequence ID" value="NME71265.1"/>
    <property type="molecule type" value="Genomic_DNA"/>
</dbReference>
<dbReference type="AlphaFoldDB" id="A0A7X9RYV0"/>
<keyword evidence="2" id="KW-1185">Reference proteome</keyword>
<dbReference type="Proteomes" id="UP000576082">
    <property type="component" value="Unassembled WGS sequence"/>
</dbReference>
<accession>A0A7X9RYV0</accession>